<feature type="transmembrane region" description="Helical" evidence="12">
    <location>
        <begin position="1807"/>
        <end position="1826"/>
    </location>
</feature>
<evidence type="ECO:0000256" key="11">
    <source>
        <dbReference type="PROSITE-ProRule" id="PRU01193"/>
    </source>
</evidence>
<feature type="transmembrane region" description="Helical" evidence="12">
    <location>
        <begin position="133"/>
        <end position="149"/>
    </location>
</feature>
<keyword evidence="15" id="KW-1185">Reference proteome</keyword>
<comment type="subcellular location">
    <subcellularLocation>
        <location evidence="1 12">Endoplasmic reticulum membrane</location>
        <topology evidence="1 12">Multi-pass membrane protein</topology>
    </subcellularLocation>
</comment>
<feature type="domain" description="CNNM transmembrane" evidence="14">
    <location>
        <begin position="135"/>
        <end position="324"/>
    </location>
</feature>
<feature type="region of interest" description="Disordered" evidence="13">
    <location>
        <begin position="648"/>
        <end position="689"/>
    </location>
</feature>
<dbReference type="Proteomes" id="UP000887581">
    <property type="component" value="Unplaced"/>
</dbReference>
<dbReference type="InterPro" id="IPR000133">
    <property type="entry name" value="ER_ret_rcpt"/>
</dbReference>
<dbReference type="Pfam" id="PF00810">
    <property type="entry name" value="ER_lumen_recept"/>
    <property type="match status" value="1"/>
</dbReference>
<feature type="transmembrane region" description="Helical" evidence="12">
    <location>
        <begin position="155"/>
        <end position="175"/>
    </location>
</feature>
<dbReference type="WBParaSite" id="sdigi.contig2.g254.t1">
    <property type="protein sequence ID" value="sdigi.contig2.g254.t1"/>
    <property type="gene ID" value="sdigi.contig2.g254"/>
</dbReference>
<feature type="compositionally biased region" description="Polar residues" evidence="13">
    <location>
        <begin position="662"/>
        <end position="689"/>
    </location>
</feature>
<name>A0A915PQT8_9BILA</name>
<evidence type="ECO:0000259" key="14">
    <source>
        <dbReference type="PROSITE" id="PS51846"/>
    </source>
</evidence>
<dbReference type="PROSITE" id="PS00952">
    <property type="entry name" value="ER_LUMEN_RECEPTOR_2"/>
    <property type="match status" value="1"/>
</dbReference>
<keyword evidence="10 12" id="KW-0675">Receptor</keyword>
<organism evidence="15 16">
    <name type="scientific">Setaria digitata</name>
    <dbReference type="NCBI Taxonomy" id="48799"/>
    <lineage>
        <taxon>Eukaryota</taxon>
        <taxon>Metazoa</taxon>
        <taxon>Ecdysozoa</taxon>
        <taxon>Nematoda</taxon>
        <taxon>Chromadorea</taxon>
        <taxon>Rhabditida</taxon>
        <taxon>Spirurina</taxon>
        <taxon>Spiruromorpha</taxon>
        <taxon>Filarioidea</taxon>
        <taxon>Setariidae</taxon>
        <taxon>Setaria</taxon>
    </lineage>
</organism>
<evidence type="ECO:0000256" key="13">
    <source>
        <dbReference type="SAM" id="MobiDB-lite"/>
    </source>
</evidence>
<dbReference type="GO" id="GO:0046923">
    <property type="term" value="F:ER retention sequence binding"/>
    <property type="evidence" value="ECO:0007669"/>
    <property type="project" value="InterPro"/>
</dbReference>
<keyword evidence="8 11" id="KW-1133">Transmembrane helix</keyword>
<accession>A0A915PQT8</accession>
<dbReference type="InterPro" id="IPR002550">
    <property type="entry name" value="CNNM"/>
</dbReference>
<keyword evidence="4 11" id="KW-0812">Transmembrane</keyword>
<evidence type="ECO:0000256" key="12">
    <source>
        <dbReference type="RuleBase" id="RU000634"/>
    </source>
</evidence>
<evidence type="ECO:0000256" key="9">
    <source>
        <dbReference type="ARBA" id="ARBA00023136"/>
    </source>
</evidence>
<evidence type="ECO:0000313" key="15">
    <source>
        <dbReference type="Proteomes" id="UP000887581"/>
    </source>
</evidence>
<keyword evidence="7 12" id="KW-0653">Protein transport</keyword>
<feature type="transmembrane region" description="Helical" evidence="12">
    <location>
        <begin position="196"/>
        <end position="218"/>
    </location>
</feature>
<dbReference type="GO" id="GO:0006621">
    <property type="term" value="P:protein retention in ER lumen"/>
    <property type="evidence" value="ECO:0007669"/>
    <property type="project" value="InterPro"/>
</dbReference>
<dbReference type="GO" id="GO:0005789">
    <property type="term" value="C:endoplasmic reticulum membrane"/>
    <property type="evidence" value="ECO:0007669"/>
    <property type="project" value="UniProtKB-SubCell"/>
</dbReference>
<dbReference type="PROSITE" id="PS51846">
    <property type="entry name" value="CNNM"/>
    <property type="match status" value="1"/>
</dbReference>
<dbReference type="InterPro" id="IPR046342">
    <property type="entry name" value="CBS_dom_sf"/>
</dbReference>
<comment type="caution">
    <text evidence="12">Lacks conserved residue(s) required for the propagation of feature annotation.</text>
</comment>
<keyword evidence="3 12" id="KW-0813">Transport</keyword>
<dbReference type="Gene3D" id="3.10.580.10">
    <property type="entry name" value="CBS-domain"/>
    <property type="match status" value="1"/>
</dbReference>
<feature type="transmembrane region" description="Helical" evidence="12">
    <location>
        <begin position="230"/>
        <end position="256"/>
    </location>
</feature>
<feature type="transmembrane region" description="Helical" evidence="12">
    <location>
        <begin position="1746"/>
        <end position="1765"/>
    </location>
</feature>
<keyword evidence="5 12" id="KW-0256">Endoplasmic reticulum</keyword>
<comment type="similarity">
    <text evidence="2 12">Belongs to the ERD2 family.</text>
</comment>
<evidence type="ECO:0000256" key="1">
    <source>
        <dbReference type="ARBA" id="ARBA00004477"/>
    </source>
</evidence>
<evidence type="ECO:0000256" key="8">
    <source>
        <dbReference type="ARBA" id="ARBA00022989"/>
    </source>
</evidence>
<evidence type="ECO:0000256" key="2">
    <source>
        <dbReference type="ARBA" id="ARBA00010120"/>
    </source>
</evidence>
<dbReference type="PANTHER" id="PTHR10585">
    <property type="entry name" value="ER LUMEN PROTEIN RETAINING RECEPTOR"/>
    <property type="match status" value="1"/>
</dbReference>
<protein>
    <recommendedName>
        <fullName evidence="12">ER lumen protein-retaining receptor</fullName>
    </recommendedName>
</protein>
<evidence type="ECO:0000256" key="10">
    <source>
        <dbReference type="ARBA" id="ARBA00023170"/>
    </source>
</evidence>
<feature type="transmembrane region" description="Helical" evidence="12">
    <location>
        <begin position="1689"/>
        <end position="1707"/>
    </location>
</feature>
<proteinExistence type="inferred from homology"/>
<feature type="transmembrane region" description="Helical" evidence="12">
    <location>
        <begin position="268"/>
        <end position="285"/>
    </location>
</feature>
<dbReference type="GO" id="GO:0015031">
    <property type="term" value="P:protein transport"/>
    <property type="evidence" value="ECO:0007669"/>
    <property type="project" value="UniProtKB-KW"/>
</dbReference>
<evidence type="ECO:0000256" key="7">
    <source>
        <dbReference type="ARBA" id="ARBA00022927"/>
    </source>
</evidence>
<reference evidence="16" key="1">
    <citation type="submission" date="2022-11" db="UniProtKB">
        <authorList>
            <consortium name="WormBaseParasite"/>
        </authorList>
    </citation>
    <scope>IDENTIFICATION</scope>
</reference>
<dbReference type="GO" id="GO:0016192">
    <property type="term" value="P:vesicle-mediated transport"/>
    <property type="evidence" value="ECO:0007669"/>
    <property type="project" value="UniProtKB-KW"/>
</dbReference>
<feature type="transmembrane region" description="Helical" evidence="12">
    <location>
        <begin position="1719"/>
        <end position="1740"/>
    </location>
</feature>
<evidence type="ECO:0000256" key="4">
    <source>
        <dbReference type="ARBA" id="ARBA00022692"/>
    </source>
</evidence>
<evidence type="ECO:0000256" key="3">
    <source>
        <dbReference type="ARBA" id="ARBA00022448"/>
    </source>
</evidence>
<dbReference type="PRINTS" id="PR00660">
    <property type="entry name" value="ERLUMENR"/>
</dbReference>
<keyword evidence="9 11" id="KW-0472">Membrane</keyword>
<evidence type="ECO:0000313" key="16">
    <source>
        <dbReference type="WBParaSite" id="sdigi.contig2.g254.t1"/>
    </source>
</evidence>
<dbReference type="SUPFAM" id="SSF54631">
    <property type="entry name" value="CBS-domain pair"/>
    <property type="match status" value="1"/>
</dbReference>
<feature type="transmembrane region" description="Helical" evidence="12">
    <location>
        <begin position="1777"/>
        <end position="1795"/>
    </location>
</feature>
<keyword evidence="6" id="KW-0931">ER-Golgi transport</keyword>
<evidence type="ECO:0000256" key="5">
    <source>
        <dbReference type="ARBA" id="ARBA00022824"/>
    </source>
</evidence>
<dbReference type="Pfam" id="PF01595">
    <property type="entry name" value="CNNM"/>
    <property type="match status" value="1"/>
</dbReference>
<evidence type="ECO:0000256" key="6">
    <source>
        <dbReference type="ARBA" id="ARBA00022892"/>
    </source>
</evidence>
<sequence>MLKLRPLVVDNRKLLVLGKVVGIKRGSVYDVETVKPNTKFIMTLFGANLWPNGYDSIWLTDADHCADSFRMKKAVYYMNVVNELSYENVLVLEMKDGIPEDDHLYLLCVKPSFSNKTMESNIRTKLLASRSPHWMPFPLYSMLVIIALMTTMSALFSGLNLSFTSVAISELNIIIRMGDAYKSRLAKNIIPVRRHLNWLICTFAIANAIINCGLSLLLENLLQYVGAGSLPFFAITLVPCIVIIVFGELFPLAICNRRGLQIASKTRYITWFVMIALSPVAWPVSKILDAVLGSQGCEVYDRSKIEFLILETARTSSAVFSEILKNAINLPRIRVGNVMTKIDEVFLLSTTDTLDNKLILSIVEKGYSRIPVYEGSKRSKIIAVLNVKDLITTDFNKGTVVIEILKKLNYLKQVRFVCEEMQVNPLMNEMEGQNFASEPKESKLILHDELFQWTNRRIGLHRDHATFDWLRSEPNPLAPLEQIYRIQETMENYPGFKELSFNIHTMRRLFNLCQIHSSFGSMKKFSVYKKGCRSRSVAVMLTGEAFYEDTKGIRVAVTPVELGVELIEQIYLQCLDKGTSVDLSNLYFTPSRTVYVMPPFHYIKITVRAVLEALQIKEVNEYRREVSEAKDPSVKKAMSIAQHNNLASDGQLSDIPKKKQATEPTQSISESSVAKRSSDGLSMTESTGNTNRREAIGTACFTERFTNFSWSYLSPGNFDRVGSLPKNFSLWLDGCGGQCVLSGQRLHKSIIFPRQKHCSTVLPKQQIIAILQRWLFAESVGHITKKGSNTGKNKHLEQNAVSKQRMEQSPDFLIAGLRDIYQKRLTIQSDVFTSSILLPLESKNDYLIEFLRRSGDIHVPFLLSLCGLPMSDATSSVKSALADRLWRALIHADIPVTRAAMKSRLMVLIENEQAFDAVALLKEAETVFDLEPDEELFTLLLQELSMTENVAVMKYSMLLYNIIKVMISAVMEYGCKIEPLIFMARCKTAIEKRDIQNFKLLLESVSSSDLSQKLLNDEMVMKFVWLLARSSTDSMGKNHEQLCTETLLKVRKDRGFFKLMVREANRHAVHGMFYSALSYFHSDLHSSVKSFFKNDLGLHMDWIGCFSKALINAELSVAELKDLFTHINRNTHHAHFLLEHILFCILTHQFLCVEKALLLTLELLKILDPNCTKIHLVVPLLIRTPAVEERLKILSGFISVGYNDLNSLNAGIIRKLILQPCLGRNNTKMSKWSTEQLDDLVDIMKKHNIPEDIFYKLLQPVAVGISSIEKWLKTRNNLNKIRKYNEVLSNTLKKYVLDEEMEKIHEFVKTYSSANISQMFQPVLMLYIRKADWNILLEYIKEMCKDGSNSVHITVENILFILARHLEEFKSVNMTSDFVYYLQQLVPKDLHSRTRNQKALRILIQKSLKLPHETFQSFIVYSQLFRTLAEVKWVQSGNFEIISTPFISTALKKFGFDEALKVCNFFRFSDFPNGIIYLLHYAIRIGNESFADKALAVARTYWPEWKVSVISIAIMICLGKLSEASCLLRKACNFHFNYLKLFSEALGYTKCDEAFIRLTVDCLRNCTRKDPDQTHLVEVFLKEIPFTNLPESIEVTVFEIACFTVPSTVSMTVSHRFGFLNLPGSPKMNIFRLTADLAHLVAIFILALKMWTTRSVAGISGRSQLLFAAVFTSRYLDLFTNFVSLYNSAMKIFFLISSFGTLYLMWIKFKATYDRNHDTFRVEFLVLPCAVLALLINHEFTVMEVMWTFSIYLEAVAIMPQLFMLSRTGSAETITAHYLFALGSYRALYILNWIYRYYTEGFFDPIAVISGVVQTVLYADFFYLYISRVLRQKRGLQLSA</sequence>